<dbReference type="Proteomes" id="UP000051568">
    <property type="component" value="Unassembled WGS sequence"/>
</dbReference>
<organism evidence="3 4">
    <name type="scientific">Pediococcus cellicola</name>
    <dbReference type="NCBI Taxonomy" id="319652"/>
    <lineage>
        <taxon>Bacteria</taxon>
        <taxon>Bacillati</taxon>
        <taxon>Bacillota</taxon>
        <taxon>Bacilli</taxon>
        <taxon>Lactobacillales</taxon>
        <taxon>Lactobacillaceae</taxon>
        <taxon>Pediococcus</taxon>
    </lineage>
</organism>
<dbReference type="GO" id="GO:0009986">
    <property type="term" value="C:cell surface"/>
    <property type="evidence" value="ECO:0007669"/>
    <property type="project" value="UniProtKB-SubCell"/>
</dbReference>
<accession>A0A0R2IIX5</accession>
<dbReference type="Pfam" id="PF07963">
    <property type="entry name" value="N_methyl"/>
    <property type="match status" value="1"/>
</dbReference>
<gene>
    <name evidence="3" type="ORF">IV80_GL000610</name>
</gene>
<protein>
    <submittedName>
        <fullName evidence="3">Uncharacterized protein</fullName>
    </submittedName>
</protein>
<dbReference type="SUPFAM" id="SSF54523">
    <property type="entry name" value="Pili subunits"/>
    <property type="match status" value="1"/>
</dbReference>
<proteinExistence type="predicted"/>
<dbReference type="STRING" id="319652.IV80_GL000610"/>
<name>A0A0R2IIX5_9LACO</name>
<dbReference type="PROSITE" id="PS00409">
    <property type="entry name" value="PROKAR_NTER_METHYL"/>
    <property type="match status" value="1"/>
</dbReference>
<reference evidence="3 4" key="1">
    <citation type="journal article" date="2015" name="Genome Announc.">
        <title>Expanding the biotechnology potential of lactobacilli through comparative genomics of 213 strains and associated genera.</title>
        <authorList>
            <person name="Sun Z."/>
            <person name="Harris H.M."/>
            <person name="McCann A."/>
            <person name="Guo C."/>
            <person name="Argimon S."/>
            <person name="Zhang W."/>
            <person name="Yang X."/>
            <person name="Jeffery I.B."/>
            <person name="Cooney J.C."/>
            <person name="Kagawa T.F."/>
            <person name="Liu W."/>
            <person name="Song Y."/>
            <person name="Salvetti E."/>
            <person name="Wrobel A."/>
            <person name="Rasinkangas P."/>
            <person name="Parkhill J."/>
            <person name="Rea M.C."/>
            <person name="O'Sullivan O."/>
            <person name="Ritari J."/>
            <person name="Douillard F.P."/>
            <person name="Paul Ross R."/>
            <person name="Yang R."/>
            <person name="Briner A.E."/>
            <person name="Felis G.E."/>
            <person name="de Vos W.M."/>
            <person name="Barrangou R."/>
            <person name="Klaenhammer T.R."/>
            <person name="Caufield P.W."/>
            <person name="Cui Y."/>
            <person name="Zhang H."/>
            <person name="O'Toole P.W."/>
        </authorList>
    </citation>
    <scope>NUCLEOTIDE SEQUENCE [LARGE SCALE GENOMIC DNA]</scope>
    <source>
        <strain evidence="3 4">DSM 17757</strain>
    </source>
</reference>
<keyword evidence="2" id="KW-0178">Competence</keyword>
<comment type="subcellular location">
    <subcellularLocation>
        <location evidence="1">Cell surface</location>
    </subcellularLocation>
</comment>
<dbReference type="InterPro" id="IPR045584">
    <property type="entry name" value="Pilin-like"/>
</dbReference>
<sequence length="145" mass="16733">MHVYKRGFTLVETLVVLGIATLLISTSGLSFKKTIAWQQEQAFWSNFDTEWKQYERFANLDGTITYITFNHKSGTVSFNPLKVFHKDAHSVKIPDSLQLYSDHEVKIGSDGYVKPQTISFHSDRDDSIYRLTIQLGWGVYHVKKE</sequence>
<keyword evidence="4" id="KW-1185">Reference proteome</keyword>
<dbReference type="PATRIC" id="fig|319652.3.peg.617"/>
<dbReference type="NCBIfam" id="TIGR02532">
    <property type="entry name" value="IV_pilin_GFxxxE"/>
    <property type="match status" value="1"/>
</dbReference>
<dbReference type="AlphaFoldDB" id="A0A0R2IIX5"/>
<evidence type="ECO:0000313" key="3">
    <source>
        <dbReference type="EMBL" id="KRN64913.1"/>
    </source>
</evidence>
<dbReference type="InterPro" id="IPR012902">
    <property type="entry name" value="N_methyl_site"/>
</dbReference>
<evidence type="ECO:0000256" key="1">
    <source>
        <dbReference type="ARBA" id="ARBA00004241"/>
    </source>
</evidence>
<dbReference type="EMBL" id="JQBR01000015">
    <property type="protein sequence ID" value="KRN64913.1"/>
    <property type="molecule type" value="Genomic_DNA"/>
</dbReference>
<dbReference type="GO" id="GO:0030420">
    <property type="term" value="P:establishment of competence for transformation"/>
    <property type="evidence" value="ECO:0007669"/>
    <property type="project" value="UniProtKB-KW"/>
</dbReference>
<evidence type="ECO:0000256" key="2">
    <source>
        <dbReference type="ARBA" id="ARBA00023287"/>
    </source>
</evidence>
<evidence type="ECO:0000313" key="4">
    <source>
        <dbReference type="Proteomes" id="UP000051568"/>
    </source>
</evidence>
<dbReference type="RefSeq" id="WP_261763753.1">
    <property type="nucleotide sequence ID" value="NZ_BJVH01000017.1"/>
</dbReference>
<comment type="caution">
    <text evidence="3">The sequence shown here is derived from an EMBL/GenBank/DDBJ whole genome shotgun (WGS) entry which is preliminary data.</text>
</comment>